<accession>A0A1R3HH98</accession>
<gene>
    <name evidence="2" type="ORF">COLO4_28966</name>
</gene>
<dbReference type="STRING" id="93759.A0A1R3HH98"/>
<keyword evidence="3" id="KW-1185">Reference proteome</keyword>
<dbReference type="PROSITE" id="PS50181">
    <property type="entry name" value="FBOX"/>
    <property type="match status" value="1"/>
</dbReference>
<dbReference type="SUPFAM" id="SSF81383">
    <property type="entry name" value="F-box domain"/>
    <property type="match status" value="1"/>
</dbReference>
<dbReference type="CDD" id="cd22160">
    <property type="entry name" value="F-box_AtFBL13-like"/>
    <property type="match status" value="1"/>
</dbReference>
<dbReference type="SMART" id="SM00256">
    <property type="entry name" value="FBOX"/>
    <property type="match status" value="1"/>
</dbReference>
<protein>
    <recommendedName>
        <fullName evidence="1">F-box domain-containing protein</fullName>
    </recommendedName>
</protein>
<dbReference type="Gene3D" id="1.20.1280.50">
    <property type="match status" value="1"/>
</dbReference>
<dbReference type="Pfam" id="PF12937">
    <property type="entry name" value="F-box-like"/>
    <property type="match status" value="1"/>
</dbReference>
<proteinExistence type="predicted"/>
<feature type="domain" description="F-box" evidence="1">
    <location>
        <begin position="14"/>
        <end position="60"/>
    </location>
</feature>
<dbReference type="AlphaFoldDB" id="A0A1R3HH98"/>
<dbReference type="EMBL" id="AWUE01020174">
    <property type="protein sequence ID" value="OMO69670.1"/>
    <property type="molecule type" value="Genomic_DNA"/>
</dbReference>
<dbReference type="InterPro" id="IPR055294">
    <property type="entry name" value="FBL60-like"/>
</dbReference>
<evidence type="ECO:0000313" key="3">
    <source>
        <dbReference type="Proteomes" id="UP000187203"/>
    </source>
</evidence>
<comment type="caution">
    <text evidence="2">The sequence shown here is derived from an EMBL/GenBank/DDBJ whole genome shotgun (WGS) entry which is preliminary data.</text>
</comment>
<name>A0A1R3HH98_9ROSI</name>
<organism evidence="2 3">
    <name type="scientific">Corchorus olitorius</name>
    <dbReference type="NCBI Taxonomy" id="93759"/>
    <lineage>
        <taxon>Eukaryota</taxon>
        <taxon>Viridiplantae</taxon>
        <taxon>Streptophyta</taxon>
        <taxon>Embryophyta</taxon>
        <taxon>Tracheophyta</taxon>
        <taxon>Spermatophyta</taxon>
        <taxon>Magnoliopsida</taxon>
        <taxon>eudicotyledons</taxon>
        <taxon>Gunneridae</taxon>
        <taxon>Pentapetalae</taxon>
        <taxon>rosids</taxon>
        <taxon>malvids</taxon>
        <taxon>Malvales</taxon>
        <taxon>Malvaceae</taxon>
        <taxon>Grewioideae</taxon>
        <taxon>Apeibeae</taxon>
        <taxon>Corchorus</taxon>
    </lineage>
</organism>
<dbReference type="PANTHER" id="PTHR31293">
    <property type="entry name" value="RNI-LIKE SUPERFAMILY PROTEIN"/>
    <property type="match status" value="1"/>
</dbReference>
<dbReference type="Proteomes" id="UP000187203">
    <property type="component" value="Unassembled WGS sequence"/>
</dbReference>
<evidence type="ECO:0000259" key="1">
    <source>
        <dbReference type="PROSITE" id="PS50181"/>
    </source>
</evidence>
<dbReference type="InterPro" id="IPR053781">
    <property type="entry name" value="F-box_AtFBL13-like"/>
</dbReference>
<reference evidence="3" key="1">
    <citation type="submission" date="2013-09" db="EMBL/GenBank/DDBJ databases">
        <title>Corchorus olitorius genome sequencing.</title>
        <authorList>
            <person name="Alam M."/>
            <person name="Haque M.S."/>
            <person name="Islam M.S."/>
            <person name="Emdad E.M."/>
            <person name="Islam M.M."/>
            <person name="Ahmed B."/>
            <person name="Halim A."/>
            <person name="Hossen Q.M.M."/>
            <person name="Hossain M.Z."/>
            <person name="Ahmed R."/>
            <person name="Khan M.M."/>
            <person name="Islam R."/>
            <person name="Rashid M.M."/>
            <person name="Khan S.A."/>
            <person name="Rahman M.S."/>
            <person name="Alam M."/>
            <person name="Yahiya A.S."/>
            <person name="Khan M.S."/>
            <person name="Azam M.S."/>
            <person name="Haque T."/>
            <person name="Lashkar M.Z.H."/>
            <person name="Akhand A.I."/>
            <person name="Morshed G."/>
            <person name="Roy S."/>
            <person name="Uddin K.S."/>
            <person name="Rabeya T."/>
            <person name="Hossain A.S."/>
            <person name="Chowdhury A."/>
            <person name="Snigdha A.R."/>
            <person name="Mortoza M.S."/>
            <person name="Matin S.A."/>
            <person name="Hoque S.M.E."/>
            <person name="Islam M.K."/>
            <person name="Roy D.K."/>
            <person name="Haider R."/>
            <person name="Moosa M.M."/>
            <person name="Elias S.M."/>
            <person name="Hasan A.M."/>
            <person name="Jahan S."/>
            <person name="Shafiuddin M."/>
            <person name="Mahmood N."/>
            <person name="Shommy N.S."/>
        </authorList>
    </citation>
    <scope>NUCLEOTIDE SEQUENCE [LARGE SCALE GENOMIC DNA]</scope>
    <source>
        <strain evidence="3">cv. O-4</strain>
    </source>
</reference>
<evidence type="ECO:0000313" key="2">
    <source>
        <dbReference type="EMBL" id="OMO69670.1"/>
    </source>
</evidence>
<dbReference type="InterPro" id="IPR036047">
    <property type="entry name" value="F-box-like_dom_sf"/>
</dbReference>
<dbReference type="OrthoDB" id="1052855at2759"/>
<dbReference type="InterPro" id="IPR001810">
    <property type="entry name" value="F-box_dom"/>
</dbReference>
<sequence length="346" mass="39350">MGNLLKCCCCQTKEDIISELPDEILLHILSYLPAKDILKTFALSTRWKSLRYSILYFDFHAYYCDPTVSLDRAGELNRGLGFSDCISLGSFHDMVQALPDNSIIAKFCFRCPLLPNNESTLQSLLCHAARHKIEDMEFDFDYFDDDPYEPLMSLPPSLLNSDSLTSLKLTMATDVMFESPPNSIWLPRLKTLHIEWFEDWEQLILSGSCPVLEELILRCRGLNDDIFNDDYIDISIVSAAIKRLTIECSFMSEDSHTSLKVDCSNIQSLNISNWSGCGDIQVCDLYSLAEADIDIDCTPYYKSPLFWKSPDFWKPRNITSPPVLELLGSIRHVKSLKLSSSTVKVC</sequence>
<dbReference type="SUPFAM" id="SSF52047">
    <property type="entry name" value="RNI-like"/>
    <property type="match status" value="1"/>
</dbReference>
<dbReference type="PANTHER" id="PTHR31293:SF12">
    <property type="entry name" value="RNI-LIKE SUPERFAMILY PROTEIN"/>
    <property type="match status" value="1"/>
</dbReference>